<feature type="domain" description="Nucleoside phosphorylase" evidence="4">
    <location>
        <begin position="75"/>
        <end position="247"/>
    </location>
</feature>
<organism evidence="5 6">
    <name type="scientific">Candidatus Schekmanbacteria bacterium GWA2_38_11</name>
    <dbReference type="NCBI Taxonomy" id="1817876"/>
    <lineage>
        <taxon>Bacteria</taxon>
        <taxon>Candidatus Schekmaniibacteriota</taxon>
    </lineage>
</organism>
<evidence type="ECO:0000256" key="3">
    <source>
        <dbReference type="ARBA" id="ARBA00048447"/>
    </source>
</evidence>
<dbReference type="EC" id="2.4.2.3" evidence="1"/>
<dbReference type="Pfam" id="PF01048">
    <property type="entry name" value="PNP_UDP_1"/>
    <property type="match status" value="1"/>
</dbReference>
<dbReference type="PANTHER" id="PTHR43691:SF11">
    <property type="entry name" value="FI09636P-RELATED"/>
    <property type="match status" value="1"/>
</dbReference>
<evidence type="ECO:0000313" key="5">
    <source>
        <dbReference type="EMBL" id="OGL41124.1"/>
    </source>
</evidence>
<sequence>MELKSSYKREKVGKLFFMDEAIINPVKGKNDPDLPERIIFSPTLQIAGILLRLNKWKVTRFKRFDITLLAILKDRKGELALVGPGVGAPMACAILEKVIACDGKKIVMVSCCGSLGNGLKVGDFFIPVSGISEEGTSRHYINGNNIPPPDMTIVEALEREFTERGFKIKKGKIWTTDAPYRETRDKVRKFKEDGVMAVDMEFTALCSVAAFRKISFASLMVVSDELHEHKWNPGFSGKEFKGSLKTGCRIVLDAVENII</sequence>
<name>A0A1F7RJJ3_9BACT</name>
<reference evidence="5 6" key="1">
    <citation type="journal article" date="2016" name="Nat. Commun.">
        <title>Thousands of microbial genomes shed light on interconnected biogeochemical processes in an aquifer system.</title>
        <authorList>
            <person name="Anantharaman K."/>
            <person name="Brown C.T."/>
            <person name="Hug L.A."/>
            <person name="Sharon I."/>
            <person name="Castelle C.J."/>
            <person name="Probst A.J."/>
            <person name="Thomas B.C."/>
            <person name="Singh A."/>
            <person name="Wilkins M.J."/>
            <person name="Karaoz U."/>
            <person name="Brodie E.L."/>
            <person name="Williams K.H."/>
            <person name="Hubbard S.S."/>
            <person name="Banfield J.F."/>
        </authorList>
    </citation>
    <scope>NUCLEOTIDE SEQUENCE [LARGE SCALE GENOMIC DNA]</scope>
</reference>
<dbReference type="GO" id="GO:0005829">
    <property type="term" value="C:cytosol"/>
    <property type="evidence" value="ECO:0007669"/>
    <property type="project" value="TreeGrafter"/>
</dbReference>
<dbReference type="GO" id="GO:0009116">
    <property type="term" value="P:nucleoside metabolic process"/>
    <property type="evidence" value="ECO:0007669"/>
    <property type="project" value="InterPro"/>
</dbReference>
<dbReference type="InterPro" id="IPR000845">
    <property type="entry name" value="Nucleoside_phosphorylase_d"/>
</dbReference>
<dbReference type="PANTHER" id="PTHR43691">
    <property type="entry name" value="URIDINE PHOSPHORYLASE"/>
    <property type="match status" value="1"/>
</dbReference>
<dbReference type="GO" id="GO:0004850">
    <property type="term" value="F:uridine phosphorylase activity"/>
    <property type="evidence" value="ECO:0007669"/>
    <property type="project" value="UniProtKB-EC"/>
</dbReference>
<gene>
    <name evidence="5" type="ORF">A2042_05675</name>
</gene>
<dbReference type="EMBL" id="MGDB01000077">
    <property type="protein sequence ID" value="OGL41124.1"/>
    <property type="molecule type" value="Genomic_DNA"/>
</dbReference>
<accession>A0A1F7RJJ3</accession>
<protein>
    <recommendedName>
        <fullName evidence="2">Uridine phosphorylase</fullName>
        <ecNumber evidence="1">2.4.2.3</ecNumber>
    </recommendedName>
</protein>
<evidence type="ECO:0000259" key="4">
    <source>
        <dbReference type="Pfam" id="PF01048"/>
    </source>
</evidence>
<evidence type="ECO:0000256" key="2">
    <source>
        <dbReference type="ARBA" id="ARBA00021980"/>
    </source>
</evidence>
<evidence type="ECO:0000256" key="1">
    <source>
        <dbReference type="ARBA" id="ARBA00011888"/>
    </source>
</evidence>
<dbReference type="CDD" id="cd09007">
    <property type="entry name" value="NP-I_spr0068"/>
    <property type="match status" value="1"/>
</dbReference>
<evidence type="ECO:0000313" key="6">
    <source>
        <dbReference type="Proteomes" id="UP000178526"/>
    </source>
</evidence>
<dbReference type="InterPro" id="IPR035994">
    <property type="entry name" value="Nucleoside_phosphorylase_sf"/>
</dbReference>
<dbReference type="Proteomes" id="UP000178526">
    <property type="component" value="Unassembled WGS sequence"/>
</dbReference>
<dbReference type="SUPFAM" id="SSF53167">
    <property type="entry name" value="Purine and uridine phosphorylases"/>
    <property type="match status" value="1"/>
</dbReference>
<proteinExistence type="predicted"/>
<dbReference type="AlphaFoldDB" id="A0A1F7RJJ3"/>
<dbReference type="Gene3D" id="3.40.50.1580">
    <property type="entry name" value="Nucleoside phosphorylase domain"/>
    <property type="match status" value="1"/>
</dbReference>
<comment type="catalytic activity">
    <reaction evidence="3">
        <text>uridine + phosphate = alpha-D-ribose 1-phosphate + uracil</text>
        <dbReference type="Rhea" id="RHEA:24388"/>
        <dbReference type="ChEBI" id="CHEBI:16704"/>
        <dbReference type="ChEBI" id="CHEBI:17568"/>
        <dbReference type="ChEBI" id="CHEBI:43474"/>
        <dbReference type="ChEBI" id="CHEBI:57720"/>
        <dbReference type="EC" id="2.4.2.3"/>
    </reaction>
</comment>
<comment type="caution">
    <text evidence="5">The sequence shown here is derived from an EMBL/GenBank/DDBJ whole genome shotgun (WGS) entry which is preliminary data.</text>
</comment>